<comment type="subcellular location">
    <subcellularLocation>
        <location evidence="1">Membrane</location>
        <topology evidence="1">Multi-pass membrane protein</topology>
    </subcellularLocation>
</comment>
<keyword evidence="3 6" id="KW-1133">Transmembrane helix</keyword>
<dbReference type="GO" id="GO:0016020">
    <property type="term" value="C:membrane"/>
    <property type="evidence" value="ECO:0007669"/>
    <property type="project" value="UniProtKB-SubCell"/>
</dbReference>
<dbReference type="PANTHER" id="PTHR33048">
    <property type="entry name" value="PTH11-LIKE INTEGRAL MEMBRANE PROTEIN (AFU_ORTHOLOGUE AFUA_5G11245)"/>
    <property type="match status" value="1"/>
</dbReference>
<evidence type="ECO:0000256" key="1">
    <source>
        <dbReference type="ARBA" id="ARBA00004141"/>
    </source>
</evidence>
<feature type="transmembrane region" description="Helical" evidence="6">
    <location>
        <begin position="203"/>
        <end position="225"/>
    </location>
</feature>
<evidence type="ECO:0000256" key="2">
    <source>
        <dbReference type="ARBA" id="ARBA00022692"/>
    </source>
</evidence>
<feature type="domain" description="Rhodopsin" evidence="7">
    <location>
        <begin position="28"/>
        <end position="261"/>
    </location>
</feature>
<feature type="transmembrane region" description="Helical" evidence="6">
    <location>
        <begin position="175"/>
        <end position="196"/>
    </location>
</feature>
<dbReference type="OrthoDB" id="444631at2759"/>
<feature type="transmembrane region" description="Helical" evidence="6">
    <location>
        <begin position="93"/>
        <end position="113"/>
    </location>
</feature>
<keyword evidence="4 6" id="KW-0472">Membrane</keyword>
<sequence length="352" mass="39313">MAGGVAPEAVVPIESVLLGFCILVASGRLVPRLLQRQRLTLSDCLLVASILDAIGLFITDVMTYELGGMSEEDLETSHAQQIALKKVQFAGNAFYDTGIYWPKLAILALYFRLIPPTMPWLRKALYTVVAFTTGAMVTTFFLDTFWCGSEVSVNWSLEEGACNTFSSKNVFRIDWSMNFLSDILIFALPFPLLHSLQLKRRQIWGLVLTFSLGAVTIAMSVVRFITIEVIYAWTNVFVLSMAELATAIIVVSLPSMRSFLRTGGFFSFHKKSHTSESRTTYGQRTPANGSQGFMRASRRSKHTVRIHSDEESGSEVELNSIGRKDVIYETRRVSVQFSQSQDEDSHMVGKLS</sequence>
<evidence type="ECO:0000256" key="4">
    <source>
        <dbReference type="ARBA" id="ARBA00023136"/>
    </source>
</evidence>
<evidence type="ECO:0000256" key="3">
    <source>
        <dbReference type="ARBA" id="ARBA00022989"/>
    </source>
</evidence>
<dbReference type="InterPro" id="IPR052337">
    <property type="entry name" value="SAT4-like"/>
</dbReference>
<feature type="transmembrane region" description="Helical" evidence="6">
    <location>
        <begin position="43"/>
        <end position="64"/>
    </location>
</feature>
<accession>A0A9Q8Z8E7</accession>
<dbReference type="VEuPathDB" id="FungiDB:yc1106_05213"/>
<evidence type="ECO:0000259" key="7">
    <source>
        <dbReference type="Pfam" id="PF20684"/>
    </source>
</evidence>
<feature type="transmembrane region" description="Helical" evidence="6">
    <location>
        <begin position="12"/>
        <end position="31"/>
    </location>
</feature>
<evidence type="ECO:0000313" key="8">
    <source>
        <dbReference type="EMBL" id="USP77939.1"/>
    </source>
</evidence>
<dbReference type="InterPro" id="IPR049326">
    <property type="entry name" value="Rhodopsin_dom_fungi"/>
</dbReference>
<gene>
    <name evidence="8" type="ORF">yc1106_05213</name>
</gene>
<evidence type="ECO:0000313" key="9">
    <source>
        <dbReference type="Proteomes" id="UP001056012"/>
    </source>
</evidence>
<reference evidence="8" key="1">
    <citation type="submission" date="2021-12" db="EMBL/GenBank/DDBJ databases">
        <title>Curvularia clavata genome.</title>
        <authorList>
            <person name="Cao Y."/>
        </authorList>
    </citation>
    <scope>NUCLEOTIDE SEQUENCE</scope>
    <source>
        <strain evidence="8">Yc1106</strain>
    </source>
</reference>
<dbReference type="AlphaFoldDB" id="A0A9Q8Z8E7"/>
<dbReference type="Proteomes" id="UP001056012">
    <property type="component" value="Chromosome 3"/>
</dbReference>
<feature type="transmembrane region" description="Helical" evidence="6">
    <location>
        <begin position="125"/>
        <end position="146"/>
    </location>
</feature>
<proteinExistence type="inferred from homology"/>
<comment type="similarity">
    <text evidence="5">Belongs to the SAT4 family.</text>
</comment>
<dbReference type="Pfam" id="PF20684">
    <property type="entry name" value="Fung_rhodopsin"/>
    <property type="match status" value="1"/>
</dbReference>
<feature type="transmembrane region" description="Helical" evidence="6">
    <location>
        <begin position="231"/>
        <end position="253"/>
    </location>
</feature>
<dbReference type="PANTHER" id="PTHR33048:SF92">
    <property type="entry name" value="INTEGRAL MEMBRANE PROTEIN"/>
    <property type="match status" value="1"/>
</dbReference>
<keyword evidence="9" id="KW-1185">Reference proteome</keyword>
<dbReference type="EMBL" id="CP089276">
    <property type="protein sequence ID" value="USP77939.1"/>
    <property type="molecule type" value="Genomic_DNA"/>
</dbReference>
<evidence type="ECO:0000256" key="5">
    <source>
        <dbReference type="ARBA" id="ARBA00038359"/>
    </source>
</evidence>
<evidence type="ECO:0000256" key="6">
    <source>
        <dbReference type="SAM" id="Phobius"/>
    </source>
</evidence>
<organism evidence="8 9">
    <name type="scientific">Curvularia clavata</name>
    <dbReference type="NCBI Taxonomy" id="95742"/>
    <lineage>
        <taxon>Eukaryota</taxon>
        <taxon>Fungi</taxon>
        <taxon>Dikarya</taxon>
        <taxon>Ascomycota</taxon>
        <taxon>Pezizomycotina</taxon>
        <taxon>Dothideomycetes</taxon>
        <taxon>Pleosporomycetidae</taxon>
        <taxon>Pleosporales</taxon>
        <taxon>Pleosporineae</taxon>
        <taxon>Pleosporaceae</taxon>
        <taxon>Curvularia</taxon>
    </lineage>
</organism>
<name>A0A9Q8Z8E7_CURCL</name>
<keyword evidence="2 6" id="KW-0812">Transmembrane</keyword>
<protein>
    <recommendedName>
        <fullName evidence="7">Rhodopsin domain-containing protein</fullName>
    </recommendedName>
</protein>